<keyword evidence="3" id="KW-1185">Reference proteome</keyword>
<accession>C1F2K3</accession>
<reference evidence="2 3" key="1">
    <citation type="journal article" date="2009" name="Appl. Environ. Microbiol.">
        <title>Three genomes from the phylum Acidobacteria provide insight into the lifestyles of these microorganisms in soils.</title>
        <authorList>
            <person name="Ward N.L."/>
            <person name="Challacombe J.F."/>
            <person name="Janssen P.H."/>
            <person name="Henrissat B."/>
            <person name="Coutinho P.M."/>
            <person name="Wu M."/>
            <person name="Xie G."/>
            <person name="Haft D.H."/>
            <person name="Sait M."/>
            <person name="Badger J."/>
            <person name="Barabote R.D."/>
            <person name="Bradley B."/>
            <person name="Brettin T.S."/>
            <person name="Brinkac L.M."/>
            <person name="Bruce D."/>
            <person name="Creasy T."/>
            <person name="Daugherty S.C."/>
            <person name="Davidsen T.M."/>
            <person name="DeBoy R.T."/>
            <person name="Detter J.C."/>
            <person name="Dodson R.J."/>
            <person name="Durkin A.S."/>
            <person name="Ganapathy A."/>
            <person name="Gwinn-Giglio M."/>
            <person name="Han C.S."/>
            <person name="Khouri H."/>
            <person name="Kiss H."/>
            <person name="Kothari S.P."/>
            <person name="Madupu R."/>
            <person name="Nelson K.E."/>
            <person name="Nelson W.C."/>
            <person name="Paulsen I."/>
            <person name="Penn K."/>
            <person name="Ren Q."/>
            <person name="Rosovitz M.J."/>
            <person name="Selengut J.D."/>
            <person name="Shrivastava S."/>
            <person name="Sullivan S.A."/>
            <person name="Tapia R."/>
            <person name="Thompson L.S."/>
            <person name="Watkins K.L."/>
            <person name="Yang Q."/>
            <person name="Yu C."/>
            <person name="Zafar N."/>
            <person name="Zhou L."/>
            <person name="Kuske C.R."/>
        </authorList>
    </citation>
    <scope>NUCLEOTIDE SEQUENCE [LARGE SCALE GENOMIC DNA]</scope>
    <source>
        <strain evidence="3">ATCC 51196 / DSM 11244 / BCRC 80197 / JCM 7670 / NBRC 15755 / NCIMB 13165 / 161</strain>
    </source>
</reference>
<gene>
    <name evidence="2" type="ordered locus">ACP_2663</name>
</gene>
<dbReference type="KEGG" id="aca:ACP_2663"/>
<protein>
    <submittedName>
        <fullName evidence="2">Uncharacterized protein</fullName>
    </submittedName>
</protein>
<proteinExistence type="predicted"/>
<name>C1F2K3_ACIC5</name>
<dbReference type="AlphaFoldDB" id="C1F2K3"/>
<dbReference type="HOGENOM" id="CLU_1238005_0_0_0"/>
<evidence type="ECO:0000313" key="3">
    <source>
        <dbReference type="Proteomes" id="UP000002207"/>
    </source>
</evidence>
<evidence type="ECO:0000313" key="2">
    <source>
        <dbReference type="EMBL" id="ACO33564.1"/>
    </source>
</evidence>
<organism evidence="2 3">
    <name type="scientific">Acidobacterium capsulatum (strain ATCC 51196 / DSM 11244 / BCRC 80197 / JCM 7670 / NBRC 15755 / NCIMB 13165 / 161)</name>
    <dbReference type="NCBI Taxonomy" id="240015"/>
    <lineage>
        <taxon>Bacteria</taxon>
        <taxon>Pseudomonadati</taxon>
        <taxon>Acidobacteriota</taxon>
        <taxon>Terriglobia</taxon>
        <taxon>Terriglobales</taxon>
        <taxon>Acidobacteriaceae</taxon>
        <taxon>Acidobacterium</taxon>
    </lineage>
</organism>
<feature type="region of interest" description="Disordered" evidence="1">
    <location>
        <begin position="199"/>
        <end position="223"/>
    </location>
</feature>
<feature type="compositionally biased region" description="Basic and acidic residues" evidence="1">
    <location>
        <begin position="199"/>
        <end position="208"/>
    </location>
</feature>
<evidence type="ECO:0000256" key="1">
    <source>
        <dbReference type="SAM" id="MobiDB-lite"/>
    </source>
</evidence>
<dbReference type="InParanoid" id="C1F2K3"/>
<dbReference type="EMBL" id="CP001472">
    <property type="protein sequence ID" value="ACO33564.1"/>
    <property type="molecule type" value="Genomic_DNA"/>
</dbReference>
<sequence>MAMRCRHIKASGVQCNAYRVWKEDYCFFHLHHRRPAPPVIRNTEAPPPQQGPVPIPLLEDMTSVQLTVTHVLSALAAGTIDSRTAMAYISGLRLAARNIASNALDPLTTVEAFVQYENGDLLGPLETSPEEATAPPQYDSALHAMSYLVRRLEYEQKLRYYLETGEDPPADLVPPEPPRNPSLLDMIKTNLQSRLEKGELKAPRKEPENLVNELFAQPGRHAR</sequence>
<dbReference type="Proteomes" id="UP000002207">
    <property type="component" value="Chromosome"/>
</dbReference>